<dbReference type="PANTHER" id="PTHR46986">
    <property type="entry name" value="ENDORIBONUCLEASE YBEY, CHLOROPLASTIC"/>
    <property type="match status" value="1"/>
</dbReference>
<dbReference type="Proteomes" id="UP000184185">
    <property type="component" value="Unassembled WGS sequence"/>
</dbReference>
<evidence type="ECO:0000256" key="5">
    <source>
        <dbReference type="ARBA" id="ARBA00022723"/>
    </source>
</evidence>
<keyword evidence="2 9" id="KW-0690">Ribosome biogenesis</keyword>
<keyword evidence="6 9" id="KW-0255">Endonuclease</keyword>
<dbReference type="HAMAP" id="MF_00009">
    <property type="entry name" value="Endoribonucl_YbeY"/>
    <property type="match status" value="1"/>
</dbReference>
<dbReference type="Gene3D" id="3.40.390.30">
    <property type="entry name" value="Metalloproteases ('zincins'), catalytic domain"/>
    <property type="match status" value="1"/>
</dbReference>
<reference evidence="10 11" key="1">
    <citation type="submission" date="2016-11" db="EMBL/GenBank/DDBJ databases">
        <authorList>
            <person name="Jaros S."/>
            <person name="Januszkiewicz K."/>
            <person name="Wedrychowicz H."/>
        </authorList>
    </citation>
    <scope>NUCLEOTIDE SEQUENCE [LARGE SCALE GENOMIC DNA]</scope>
    <source>
        <strain evidence="10 11">DSM 14809</strain>
    </source>
</reference>
<dbReference type="Pfam" id="PF02130">
    <property type="entry name" value="YbeY"/>
    <property type="match status" value="1"/>
</dbReference>
<keyword evidence="3 9" id="KW-0698">rRNA processing</keyword>
<evidence type="ECO:0000256" key="9">
    <source>
        <dbReference type="HAMAP-Rule" id="MF_00009"/>
    </source>
</evidence>
<dbReference type="GO" id="GO:0004521">
    <property type="term" value="F:RNA endonuclease activity"/>
    <property type="evidence" value="ECO:0007669"/>
    <property type="project" value="UniProtKB-UniRule"/>
</dbReference>
<feature type="binding site" evidence="9">
    <location>
        <position position="140"/>
    </location>
    <ligand>
        <name>Zn(2+)</name>
        <dbReference type="ChEBI" id="CHEBI:29105"/>
        <note>catalytic</note>
    </ligand>
</feature>
<keyword evidence="4 9" id="KW-0540">Nuclease</keyword>
<dbReference type="GO" id="GO:0004222">
    <property type="term" value="F:metalloendopeptidase activity"/>
    <property type="evidence" value="ECO:0007669"/>
    <property type="project" value="InterPro"/>
</dbReference>
<evidence type="ECO:0000256" key="2">
    <source>
        <dbReference type="ARBA" id="ARBA00022517"/>
    </source>
</evidence>
<gene>
    <name evidence="9" type="primary">ybeY</name>
    <name evidence="10" type="ORF">SAMN02745725_02232</name>
</gene>
<dbReference type="PANTHER" id="PTHR46986:SF1">
    <property type="entry name" value="ENDORIBONUCLEASE YBEY, CHLOROPLASTIC"/>
    <property type="match status" value="1"/>
</dbReference>
<protein>
    <recommendedName>
        <fullName evidence="9">Endoribonuclease YbeY</fullName>
        <ecNumber evidence="9">3.1.-.-</ecNumber>
    </recommendedName>
</protein>
<evidence type="ECO:0000256" key="8">
    <source>
        <dbReference type="ARBA" id="ARBA00022833"/>
    </source>
</evidence>
<dbReference type="InterPro" id="IPR002036">
    <property type="entry name" value="YbeY"/>
</dbReference>
<feature type="binding site" evidence="9">
    <location>
        <position position="130"/>
    </location>
    <ligand>
        <name>Zn(2+)</name>
        <dbReference type="ChEBI" id="CHEBI:29105"/>
        <note>catalytic</note>
    </ligand>
</feature>
<dbReference type="GO" id="GO:0005737">
    <property type="term" value="C:cytoplasm"/>
    <property type="evidence" value="ECO:0007669"/>
    <property type="project" value="UniProtKB-SubCell"/>
</dbReference>
<keyword evidence="7 9" id="KW-0378">Hydrolase</keyword>
<comment type="similarity">
    <text evidence="1 9">Belongs to the endoribonuclease YbeY family.</text>
</comment>
<proteinExistence type="inferred from homology"/>
<evidence type="ECO:0000256" key="6">
    <source>
        <dbReference type="ARBA" id="ARBA00022759"/>
    </source>
</evidence>
<dbReference type="SUPFAM" id="SSF55486">
    <property type="entry name" value="Metalloproteases ('zincins'), catalytic domain"/>
    <property type="match status" value="1"/>
</dbReference>
<dbReference type="GO" id="GO:0006364">
    <property type="term" value="P:rRNA processing"/>
    <property type="evidence" value="ECO:0007669"/>
    <property type="project" value="UniProtKB-UniRule"/>
</dbReference>
<dbReference type="AlphaFoldDB" id="A0A1M6I8H1"/>
<evidence type="ECO:0000313" key="11">
    <source>
        <dbReference type="Proteomes" id="UP000184185"/>
    </source>
</evidence>
<keyword evidence="11" id="KW-1185">Reference proteome</keyword>
<comment type="function">
    <text evidence="9">Single strand-specific metallo-endoribonuclease involved in late-stage 70S ribosome quality control and in maturation of the 3' terminus of the 16S rRNA.</text>
</comment>
<dbReference type="OrthoDB" id="9807740at2"/>
<evidence type="ECO:0000256" key="4">
    <source>
        <dbReference type="ARBA" id="ARBA00022722"/>
    </source>
</evidence>
<feature type="binding site" evidence="9">
    <location>
        <position position="134"/>
    </location>
    <ligand>
        <name>Zn(2+)</name>
        <dbReference type="ChEBI" id="CHEBI:29105"/>
        <note>catalytic</note>
    </ligand>
</feature>
<dbReference type="EMBL" id="FQYQ01000016">
    <property type="protein sequence ID" value="SHJ30673.1"/>
    <property type="molecule type" value="Genomic_DNA"/>
</dbReference>
<dbReference type="STRING" id="185007.SAMN02910350_01158"/>
<dbReference type="GO" id="GO:0008270">
    <property type="term" value="F:zinc ion binding"/>
    <property type="evidence" value="ECO:0007669"/>
    <property type="project" value="UniProtKB-UniRule"/>
</dbReference>
<comment type="subcellular location">
    <subcellularLocation>
        <location evidence="9">Cytoplasm</location>
    </subcellularLocation>
</comment>
<dbReference type="PROSITE" id="PS01306">
    <property type="entry name" value="UPF0054"/>
    <property type="match status" value="1"/>
</dbReference>
<keyword evidence="5 9" id="KW-0479">Metal-binding</keyword>
<dbReference type="EC" id="3.1.-.-" evidence="9"/>
<name>A0A1M6I8H1_PSEXY</name>
<dbReference type="InterPro" id="IPR020549">
    <property type="entry name" value="YbeY_CS"/>
</dbReference>
<comment type="cofactor">
    <cofactor evidence="9">
        <name>Zn(2+)</name>
        <dbReference type="ChEBI" id="CHEBI:29105"/>
    </cofactor>
    <text evidence="9">Binds 1 zinc ion.</text>
</comment>
<dbReference type="NCBIfam" id="TIGR00043">
    <property type="entry name" value="rRNA maturation RNase YbeY"/>
    <property type="match status" value="1"/>
</dbReference>
<keyword evidence="9" id="KW-0963">Cytoplasm</keyword>
<evidence type="ECO:0000313" key="10">
    <source>
        <dbReference type="EMBL" id="SHJ30673.1"/>
    </source>
</evidence>
<sequence>MTIFIETECDFNFDFDYEKIAKDVVNTAIEHLDFPYEAEISITITDNDGIQAINKEFRNIDAPTDVLSFPMIEYSEPGVFDDIENDDDLFNPETGEVILGDIVLSVPRILSQAEEYGHSVLREYAFLIAHSMLHLFGFDHMTEADAAVMEEKQREILDILKISRN</sequence>
<evidence type="ECO:0000256" key="3">
    <source>
        <dbReference type="ARBA" id="ARBA00022552"/>
    </source>
</evidence>
<dbReference type="RefSeq" id="WP_072917976.1">
    <property type="nucleotide sequence ID" value="NZ_FQYQ01000016.1"/>
</dbReference>
<keyword evidence="8 9" id="KW-0862">Zinc</keyword>
<dbReference type="InterPro" id="IPR023091">
    <property type="entry name" value="MetalPrtase_cat_dom_sf_prd"/>
</dbReference>
<evidence type="ECO:0000256" key="7">
    <source>
        <dbReference type="ARBA" id="ARBA00022801"/>
    </source>
</evidence>
<organism evidence="10 11">
    <name type="scientific">Pseudobutyrivibrio xylanivorans DSM 14809</name>
    <dbReference type="NCBI Taxonomy" id="1123012"/>
    <lineage>
        <taxon>Bacteria</taxon>
        <taxon>Bacillati</taxon>
        <taxon>Bacillota</taxon>
        <taxon>Clostridia</taxon>
        <taxon>Lachnospirales</taxon>
        <taxon>Lachnospiraceae</taxon>
        <taxon>Pseudobutyrivibrio</taxon>
    </lineage>
</organism>
<evidence type="ECO:0000256" key="1">
    <source>
        <dbReference type="ARBA" id="ARBA00010875"/>
    </source>
</evidence>
<accession>A0A1M6I8H1</accession>